<sequence>MDRNGGGTLKSDKKHTCSGGTIKAHTGLKIQPSHGLSFSGCKGASGVTVGNFQEVGPIDDSLKPRNSSWLRKADLFFVDNPVGTGYSYVEDKSLFVKTDWENAADLTTLLKHVFNTNANLQKSPLYIVAESYGGKFAVTLGLSALQAIEKGTLKLQLGGIALGDSWMSPEDYVFSWGPLLYDVSRLDENGLERSNRLSQEIKKKIDAAEFKNATTLWGQLQGVIGENSDGVDLYNFLSDLNSDDDALLGSTVSNKAYLQNKVPKKRYSNYLRSLKEKNMMKPSSAAGHPLDLPTLMGGPIRNKLRIIPKNLTWGEQEDAVFERMMGDFMRPRIEEVDELLAKGVNVTIYNGQLDVICSTKGTESWIRKLKWKGLKAFLRKERTPLYCGGKGSTKAFTKSYSNLNFYWILGAGHFVPADQPCVTLDMVQRITQSPAA</sequence>
<keyword evidence="7 9" id="KW-0378">Hydrolase</keyword>
<dbReference type="Pfam" id="PF00450">
    <property type="entry name" value="Peptidase_S10"/>
    <property type="match status" value="1"/>
</dbReference>
<dbReference type="SUPFAM" id="SSF53474">
    <property type="entry name" value="alpha/beta-Hydrolases"/>
    <property type="match status" value="1"/>
</dbReference>
<evidence type="ECO:0000256" key="8">
    <source>
        <dbReference type="ARBA" id="ARBA00023180"/>
    </source>
</evidence>
<dbReference type="PANTHER" id="PTHR11802">
    <property type="entry name" value="SERINE PROTEASE FAMILY S10 SERINE CARBOXYPEPTIDASE"/>
    <property type="match status" value="1"/>
</dbReference>
<dbReference type="GO" id="GO:0004185">
    <property type="term" value="F:serine-type carboxypeptidase activity"/>
    <property type="evidence" value="ECO:0007669"/>
    <property type="project" value="UniProtKB-UniRule"/>
</dbReference>
<dbReference type="Gene3D" id="3.40.50.1820">
    <property type="entry name" value="alpha/beta hydrolase"/>
    <property type="match status" value="1"/>
</dbReference>
<dbReference type="EC" id="3.4.16.-" evidence="9"/>
<evidence type="ECO:0000313" key="11">
    <source>
        <dbReference type="Proteomes" id="UP000595140"/>
    </source>
</evidence>
<evidence type="ECO:0000256" key="4">
    <source>
        <dbReference type="ARBA" id="ARBA00022645"/>
    </source>
</evidence>
<dbReference type="AlphaFoldDB" id="A0A484KXU3"/>
<keyword evidence="11" id="KW-1185">Reference proteome</keyword>
<dbReference type="EMBL" id="OOIL02000581">
    <property type="protein sequence ID" value="VFQ67226.1"/>
    <property type="molecule type" value="Genomic_DNA"/>
</dbReference>
<keyword evidence="6" id="KW-0732">Signal</keyword>
<keyword evidence="8" id="KW-0325">Glycoprotein</keyword>
<dbReference type="PANTHER" id="PTHR11802:SF3">
    <property type="entry name" value="RETINOID-INDUCIBLE SERINE CARBOXYPEPTIDASE"/>
    <property type="match status" value="1"/>
</dbReference>
<accession>A0A484KXU3</accession>
<evidence type="ECO:0000256" key="6">
    <source>
        <dbReference type="ARBA" id="ARBA00022729"/>
    </source>
</evidence>
<comment type="similarity">
    <text evidence="2 9">Belongs to the peptidase S10 family.</text>
</comment>
<evidence type="ECO:0000256" key="3">
    <source>
        <dbReference type="ARBA" id="ARBA00022525"/>
    </source>
</evidence>
<dbReference type="GO" id="GO:0005576">
    <property type="term" value="C:extracellular region"/>
    <property type="evidence" value="ECO:0007669"/>
    <property type="project" value="UniProtKB-SubCell"/>
</dbReference>
<proteinExistence type="inferred from homology"/>
<evidence type="ECO:0000256" key="1">
    <source>
        <dbReference type="ARBA" id="ARBA00004613"/>
    </source>
</evidence>
<keyword evidence="3" id="KW-0964">Secreted</keyword>
<evidence type="ECO:0000256" key="2">
    <source>
        <dbReference type="ARBA" id="ARBA00009431"/>
    </source>
</evidence>
<dbReference type="Proteomes" id="UP000595140">
    <property type="component" value="Unassembled WGS sequence"/>
</dbReference>
<evidence type="ECO:0000256" key="5">
    <source>
        <dbReference type="ARBA" id="ARBA00022670"/>
    </source>
</evidence>
<protein>
    <recommendedName>
        <fullName evidence="9">Carboxypeptidase</fullName>
        <ecNumber evidence="9">3.4.16.-</ecNumber>
    </recommendedName>
</protein>
<keyword evidence="4 9" id="KW-0121">Carboxypeptidase</keyword>
<evidence type="ECO:0000313" key="10">
    <source>
        <dbReference type="EMBL" id="VFQ67226.1"/>
    </source>
</evidence>
<dbReference type="InterPro" id="IPR018202">
    <property type="entry name" value="Ser_caboxypep_ser_AS"/>
</dbReference>
<dbReference type="PRINTS" id="PR00724">
    <property type="entry name" value="CRBOXYPTASEC"/>
</dbReference>
<evidence type="ECO:0000256" key="9">
    <source>
        <dbReference type="RuleBase" id="RU361156"/>
    </source>
</evidence>
<dbReference type="PROSITE" id="PS00131">
    <property type="entry name" value="CARBOXYPEPT_SER_SER"/>
    <property type="match status" value="1"/>
</dbReference>
<reference evidence="10 11" key="1">
    <citation type="submission" date="2018-04" db="EMBL/GenBank/DDBJ databases">
        <authorList>
            <person name="Vogel A."/>
        </authorList>
    </citation>
    <scope>NUCLEOTIDE SEQUENCE [LARGE SCALE GENOMIC DNA]</scope>
</reference>
<dbReference type="InterPro" id="IPR029058">
    <property type="entry name" value="AB_hydrolase_fold"/>
</dbReference>
<dbReference type="FunFam" id="3.40.50.1820:FF:000123">
    <property type="entry name" value="Carboxypeptidase"/>
    <property type="match status" value="1"/>
</dbReference>
<gene>
    <name evidence="10" type="ORF">CCAM_LOCUS9002</name>
</gene>
<name>A0A484KXU3_9ASTE</name>
<dbReference type="GO" id="GO:0006508">
    <property type="term" value="P:proteolysis"/>
    <property type="evidence" value="ECO:0007669"/>
    <property type="project" value="UniProtKB-KW"/>
</dbReference>
<evidence type="ECO:0000256" key="7">
    <source>
        <dbReference type="ARBA" id="ARBA00022801"/>
    </source>
</evidence>
<keyword evidence="5 9" id="KW-0645">Protease</keyword>
<comment type="subcellular location">
    <subcellularLocation>
        <location evidence="1">Secreted</location>
    </subcellularLocation>
</comment>
<dbReference type="OrthoDB" id="443318at2759"/>
<dbReference type="InterPro" id="IPR001563">
    <property type="entry name" value="Peptidase_S10"/>
</dbReference>
<organism evidence="10 11">
    <name type="scientific">Cuscuta campestris</name>
    <dbReference type="NCBI Taxonomy" id="132261"/>
    <lineage>
        <taxon>Eukaryota</taxon>
        <taxon>Viridiplantae</taxon>
        <taxon>Streptophyta</taxon>
        <taxon>Embryophyta</taxon>
        <taxon>Tracheophyta</taxon>
        <taxon>Spermatophyta</taxon>
        <taxon>Magnoliopsida</taxon>
        <taxon>eudicotyledons</taxon>
        <taxon>Gunneridae</taxon>
        <taxon>Pentapetalae</taxon>
        <taxon>asterids</taxon>
        <taxon>lamiids</taxon>
        <taxon>Solanales</taxon>
        <taxon>Convolvulaceae</taxon>
        <taxon>Cuscuteae</taxon>
        <taxon>Cuscuta</taxon>
        <taxon>Cuscuta subgen. Grammica</taxon>
        <taxon>Cuscuta sect. Cleistogrammica</taxon>
    </lineage>
</organism>